<dbReference type="EMBL" id="CP045915">
    <property type="protein sequence ID" value="QGH36789.1"/>
    <property type="molecule type" value="Genomic_DNA"/>
</dbReference>
<dbReference type="Pfam" id="PF00703">
    <property type="entry name" value="Glyco_hydro_2"/>
    <property type="match status" value="1"/>
</dbReference>
<accession>A0A5Q2TP88</accession>
<proteinExistence type="inferred from homology"/>
<feature type="domain" description="Glycosyl hydrolases family 2 sugar binding" evidence="6">
    <location>
        <begin position="8"/>
        <end position="135"/>
    </location>
</feature>
<reference evidence="7 8" key="1">
    <citation type="submission" date="2019-11" db="EMBL/GenBank/DDBJ databases">
        <title>Gracilibacillus salitolerans sp. nov., a moderate halophile isolated from a saline soil in northwest China.</title>
        <authorList>
            <person name="Gan L."/>
        </authorList>
    </citation>
    <scope>NUCLEOTIDE SEQUENCE [LARGE SCALE GENOMIC DNA]</scope>
    <source>
        <strain evidence="7 8">SCU50</strain>
    </source>
</reference>
<evidence type="ECO:0000259" key="5">
    <source>
        <dbReference type="Pfam" id="PF02836"/>
    </source>
</evidence>
<dbReference type="Pfam" id="PF02836">
    <property type="entry name" value="Glyco_hydro_2_C"/>
    <property type="match status" value="1"/>
</dbReference>
<evidence type="ECO:0000256" key="1">
    <source>
        <dbReference type="ARBA" id="ARBA00007401"/>
    </source>
</evidence>
<feature type="domain" description="Glycoside hydrolase family 2 immunoglobulin-like beta-sandwich" evidence="4">
    <location>
        <begin position="177"/>
        <end position="270"/>
    </location>
</feature>
<feature type="domain" description="Glycoside hydrolase family 2 catalytic" evidence="5">
    <location>
        <begin position="274"/>
        <end position="488"/>
    </location>
</feature>
<dbReference type="AlphaFoldDB" id="A0A5Q2TP88"/>
<dbReference type="PANTHER" id="PTHR42732">
    <property type="entry name" value="BETA-GALACTOSIDASE"/>
    <property type="match status" value="1"/>
</dbReference>
<dbReference type="GO" id="GO:0004553">
    <property type="term" value="F:hydrolase activity, hydrolyzing O-glycosyl compounds"/>
    <property type="evidence" value="ECO:0007669"/>
    <property type="project" value="InterPro"/>
</dbReference>
<dbReference type="InterPro" id="IPR051913">
    <property type="entry name" value="GH2_Domain-Containing"/>
</dbReference>
<dbReference type="KEGG" id="grc:GI584_23245"/>
<dbReference type="InterPro" id="IPR006104">
    <property type="entry name" value="Glyco_hydro_2_N"/>
</dbReference>
<evidence type="ECO:0000256" key="3">
    <source>
        <dbReference type="ARBA" id="ARBA00023295"/>
    </source>
</evidence>
<evidence type="ECO:0000259" key="4">
    <source>
        <dbReference type="Pfam" id="PF00703"/>
    </source>
</evidence>
<gene>
    <name evidence="7" type="ORF">GI584_23245</name>
</gene>
<dbReference type="Proteomes" id="UP000339690">
    <property type="component" value="Chromosome"/>
</dbReference>
<sequence length="924" mass="107333">MSNQTTLNLNGEWQFKLMTDQKKETMEPDNFFDGIQVPGSIEEQGFGEVSDHFPIGTWKKKREYEGIAWYSKEIEIPDNFQDHHLQLHIQGARWHSELWINGQLITENNRLSIPHKYDITDHIQVGSTNRISIKLDNRMQMELQESHIHSYHTGTNWGGITGGVHIVAKPKNGIRHVKVEADHHELRVSVDLFDQPSEPLSIKHRVEDRQGNTILSEQMELMNQQTTVQLNHHQKLKNWSPEEPNLYVYKVEWYKDDQCRQTEEVRFGVRSFATNDQQFLINDTPIFLNGYVDCCVFPQTGYPVWDKEHYKMQFQTAKQYGFNHVRLHGWTAPEPFWEAADEEGMLVQTELPHWSVYYRERQINAPANVHDFYKEELEEILEKLHRHPSFVMFAMGNELISQEGHPQLNELVHHAKRIDNTRLYTDNTGFGELPSHDRAGDFFIPTLNWHPPYHINDAAIPDTTTDYREVTKLETKPLIAHEHGQFTMYVRPEEEEKYQGILEPHWLETIKESLAKKGLQSRVDEFIEATGVHLARSIKETFEKARRTPGLSGIQLLDIRDFPGQGHATVGILDVFWDAKGIISPSAFRQFSNDMVLLARSDKRTFYHKETMTAQLDISYFGKAIHDLNIEWQLTEGDQIVHSGEIGGIHLTGQGLQPVEIIQIPLQADKAKSLNFKVRLTNNTEVLAVNDWDYWVYPRTALPNNTSRIWTNIPALRSVLNGARFEEKISIVQHSFQKDPNVDLVISDQLSRDVIQHVVDGGTVWLMSENQQDEIMTRYLPTFWNYLWFPEQQGTTMGMKIHEHPVLKKFPHDPFSNWQWFHLVNQVGALNIDSVPQIEPIIEVIDNFNRQKRLAYMFEAKVGRGKLFVTSLQCKQPADLKRPETQTLLLEIIEYINSNQFEPTAQLTMSELLGVFKVTAIVHR</sequence>
<evidence type="ECO:0000313" key="8">
    <source>
        <dbReference type="Proteomes" id="UP000339690"/>
    </source>
</evidence>
<keyword evidence="2" id="KW-0378">Hydrolase</keyword>
<dbReference type="InterPro" id="IPR006102">
    <property type="entry name" value="Ig-like_GH2"/>
</dbReference>
<comment type="similarity">
    <text evidence="1">Belongs to the glycosyl hydrolase 2 family.</text>
</comment>
<dbReference type="Pfam" id="PF02837">
    <property type="entry name" value="Glyco_hydro_2_N"/>
    <property type="match status" value="1"/>
</dbReference>
<evidence type="ECO:0000259" key="6">
    <source>
        <dbReference type="Pfam" id="PF02837"/>
    </source>
</evidence>
<keyword evidence="3" id="KW-0326">Glycosidase</keyword>
<dbReference type="RefSeq" id="WP_153792799.1">
    <property type="nucleotide sequence ID" value="NZ_CP045915.1"/>
</dbReference>
<dbReference type="InterPro" id="IPR013783">
    <property type="entry name" value="Ig-like_fold"/>
</dbReference>
<dbReference type="InterPro" id="IPR008979">
    <property type="entry name" value="Galactose-bd-like_sf"/>
</dbReference>
<dbReference type="Gene3D" id="2.60.40.10">
    <property type="entry name" value="Immunoglobulins"/>
    <property type="match status" value="1"/>
</dbReference>
<dbReference type="PANTHER" id="PTHR42732:SF1">
    <property type="entry name" value="BETA-MANNOSIDASE"/>
    <property type="match status" value="1"/>
</dbReference>
<dbReference type="InterPro" id="IPR036156">
    <property type="entry name" value="Beta-gal/glucu_dom_sf"/>
</dbReference>
<dbReference type="Gene3D" id="2.60.120.260">
    <property type="entry name" value="Galactose-binding domain-like"/>
    <property type="match status" value="1"/>
</dbReference>
<evidence type="ECO:0000313" key="7">
    <source>
        <dbReference type="EMBL" id="QGH36789.1"/>
    </source>
</evidence>
<dbReference type="SUPFAM" id="SSF49785">
    <property type="entry name" value="Galactose-binding domain-like"/>
    <property type="match status" value="1"/>
</dbReference>
<dbReference type="SUPFAM" id="SSF49303">
    <property type="entry name" value="beta-Galactosidase/glucuronidase domain"/>
    <property type="match status" value="1"/>
</dbReference>
<dbReference type="InterPro" id="IPR017853">
    <property type="entry name" value="GH"/>
</dbReference>
<dbReference type="GO" id="GO:0005975">
    <property type="term" value="P:carbohydrate metabolic process"/>
    <property type="evidence" value="ECO:0007669"/>
    <property type="project" value="InterPro"/>
</dbReference>
<evidence type="ECO:0000256" key="2">
    <source>
        <dbReference type="ARBA" id="ARBA00022801"/>
    </source>
</evidence>
<name>A0A5Q2TP88_9BACI</name>
<protein>
    <submittedName>
        <fullName evidence="7">Uncharacterized protein</fullName>
    </submittedName>
</protein>
<dbReference type="SUPFAM" id="SSF51445">
    <property type="entry name" value="(Trans)glycosidases"/>
    <property type="match status" value="1"/>
</dbReference>
<keyword evidence="8" id="KW-1185">Reference proteome</keyword>
<dbReference type="Gene3D" id="3.20.20.80">
    <property type="entry name" value="Glycosidases"/>
    <property type="match status" value="1"/>
</dbReference>
<dbReference type="InterPro" id="IPR006103">
    <property type="entry name" value="Glyco_hydro_2_cat"/>
</dbReference>
<organism evidence="7 8">
    <name type="scientific">Gracilibacillus salitolerans</name>
    <dbReference type="NCBI Taxonomy" id="2663022"/>
    <lineage>
        <taxon>Bacteria</taxon>
        <taxon>Bacillati</taxon>
        <taxon>Bacillota</taxon>
        <taxon>Bacilli</taxon>
        <taxon>Bacillales</taxon>
        <taxon>Bacillaceae</taxon>
        <taxon>Gracilibacillus</taxon>
    </lineage>
</organism>